<evidence type="ECO:0000259" key="2">
    <source>
        <dbReference type="PROSITE" id="PS50158"/>
    </source>
</evidence>
<keyword evidence="1" id="KW-0479">Metal-binding</keyword>
<dbReference type="InterPro" id="IPR036875">
    <property type="entry name" value="Znf_CCHC_sf"/>
</dbReference>
<dbReference type="Gene3D" id="2.40.70.10">
    <property type="entry name" value="Acid Proteases"/>
    <property type="match status" value="1"/>
</dbReference>
<dbReference type="GO" id="GO:0071897">
    <property type="term" value="P:DNA biosynthetic process"/>
    <property type="evidence" value="ECO:0007669"/>
    <property type="project" value="UniProtKB-ARBA"/>
</dbReference>
<gene>
    <name evidence="3" type="ORF">B4U80_13260</name>
</gene>
<keyword evidence="1" id="KW-0863">Zinc-finger</keyword>
<dbReference type="Proteomes" id="UP000288716">
    <property type="component" value="Unassembled WGS sequence"/>
</dbReference>
<feature type="domain" description="CCHC-type" evidence="2">
    <location>
        <begin position="305"/>
        <end position="320"/>
    </location>
</feature>
<dbReference type="Gene3D" id="3.10.10.10">
    <property type="entry name" value="HIV Type 1 Reverse Transcriptase, subunit A, domain 1"/>
    <property type="match status" value="1"/>
</dbReference>
<keyword evidence="4" id="KW-1185">Reference proteome</keyword>
<accession>A0A443S9U3</accession>
<dbReference type="SUPFAM" id="SSF56672">
    <property type="entry name" value="DNA/RNA polymerases"/>
    <property type="match status" value="1"/>
</dbReference>
<protein>
    <recommendedName>
        <fullName evidence="2">CCHC-type domain-containing protein</fullName>
    </recommendedName>
</protein>
<sequence>MDPQQLATALATAFQSIDISKPQLPSFEPATQDINEWLLKFEASTKGKTDTEKISILPLVLQNAALQWYAIRKSTIVPTTTWAEIERELKQEFAKNLCSIIQELHLRTQRENETAIDYCRDVIRLCLSYNSQMSEIEKVAHLMRGISATLRDKLILMQPKTSSEFMTNVNTLEASKQMSSNYDPQKVIETLTLALIDKNKASEKATVVPQLYQQPTNDPLHEIQQQLSTMQEKMMLLERDSKFNHRYSNLNQRGSNFNHHDSNYNHSRNGSFRNLHGWGFRPQSFYNPNGQAYNRPQNNVRSRVRCHNCGKIGHFARDLPAKVGHNVTDCIMDSGSKRNIISYEFAKKNNCKISPVSTLLRVVNGSLVQPQGEVVLDLQIGNEFYELSALVVKNFPYDMLLGIDFWNDAKVNLNFENKTLKIGSFVHQIDCSFFDPAPVLVCVNKDTLVPRFSERVLRVRTRSKAAQLMIESSPTSFTRYGIMVCKTITSINNYKGFVRVCNPTNKDIILPKEAKIGSGCEFLDEQLCYFSTDSKYNPYSENNHCSKTDHADSKLNHDSKFNHDSNFDHLFKSNLGDQLSTEERKKLIGLMQNFSDIFSKSSFDLGKTTVLKHSIDTGTHDPIRQAPYRKSYKEREELRKEVNKLLEHNLIREST</sequence>
<organism evidence="3 4">
    <name type="scientific">Leptotrombidium deliense</name>
    <dbReference type="NCBI Taxonomy" id="299467"/>
    <lineage>
        <taxon>Eukaryota</taxon>
        <taxon>Metazoa</taxon>
        <taxon>Ecdysozoa</taxon>
        <taxon>Arthropoda</taxon>
        <taxon>Chelicerata</taxon>
        <taxon>Arachnida</taxon>
        <taxon>Acari</taxon>
        <taxon>Acariformes</taxon>
        <taxon>Trombidiformes</taxon>
        <taxon>Prostigmata</taxon>
        <taxon>Anystina</taxon>
        <taxon>Parasitengona</taxon>
        <taxon>Trombiculoidea</taxon>
        <taxon>Trombiculidae</taxon>
        <taxon>Leptotrombidium</taxon>
    </lineage>
</organism>
<dbReference type="PANTHER" id="PTHR33194:SF4">
    <property type="entry name" value="CCHC-TYPE DOMAIN-CONTAINING PROTEIN"/>
    <property type="match status" value="1"/>
</dbReference>
<dbReference type="Pfam" id="PF13650">
    <property type="entry name" value="Asp_protease_2"/>
    <property type="match status" value="1"/>
</dbReference>
<dbReference type="VEuPathDB" id="VectorBase:LDEU007865"/>
<dbReference type="CDD" id="cd00303">
    <property type="entry name" value="retropepsin_like"/>
    <property type="match status" value="1"/>
</dbReference>
<dbReference type="SUPFAM" id="SSF50630">
    <property type="entry name" value="Acid proteases"/>
    <property type="match status" value="1"/>
</dbReference>
<reference evidence="3 4" key="1">
    <citation type="journal article" date="2018" name="Gigascience">
        <title>Genomes of trombidid mites reveal novel predicted allergens and laterally-transferred genes associated with secondary metabolism.</title>
        <authorList>
            <person name="Dong X."/>
            <person name="Chaisiri K."/>
            <person name="Xia D."/>
            <person name="Armstrong S.D."/>
            <person name="Fang Y."/>
            <person name="Donnelly M.J."/>
            <person name="Kadowaki T."/>
            <person name="McGarry J.W."/>
            <person name="Darby A.C."/>
            <person name="Makepeace B.L."/>
        </authorList>
    </citation>
    <scope>NUCLEOTIDE SEQUENCE [LARGE SCALE GENOMIC DNA]</scope>
    <source>
        <strain evidence="3">UoL-UT</strain>
    </source>
</reference>
<dbReference type="Pfam" id="PF00098">
    <property type="entry name" value="zf-CCHC"/>
    <property type="match status" value="1"/>
</dbReference>
<dbReference type="InterPro" id="IPR001878">
    <property type="entry name" value="Znf_CCHC"/>
</dbReference>
<evidence type="ECO:0000313" key="3">
    <source>
        <dbReference type="EMBL" id="RWS24175.1"/>
    </source>
</evidence>
<dbReference type="GO" id="GO:0008270">
    <property type="term" value="F:zinc ion binding"/>
    <property type="evidence" value="ECO:0007669"/>
    <property type="project" value="UniProtKB-KW"/>
</dbReference>
<proteinExistence type="predicted"/>
<feature type="non-terminal residue" evidence="3">
    <location>
        <position position="655"/>
    </location>
</feature>
<dbReference type="PROSITE" id="PS50158">
    <property type="entry name" value="ZF_CCHC"/>
    <property type="match status" value="1"/>
</dbReference>
<dbReference type="OrthoDB" id="10037266at2759"/>
<dbReference type="EMBL" id="NCKV01005265">
    <property type="protein sequence ID" value="RWS24175.1"/>
    <property type="molecule type" value="Genomic_DNA"/>
</dbReference>
<dbReference type="PANTHER" id="PTHR33194">
    <property type="entry name" value="ZINC KNUCKLE DOMAINCONTAINING PROTEIN"/>
    <property type="match status" value="1"/>
</dbReference>
<evidence type="ECO:0000313" key="4">
    <source>
        <dbReference type="Proteomes" id="UP000288716"/>
    </source>
</evidence>
<evidence type="ECO:0000256" key="1">
    <source>
        <dbReference type="PROSITE-ProRule" id="PRU00047"/>
    </source>
</evidence>
<dbReference type="GO" id="GO:0003676">
    <property type="term" value="F:nucleic acid binding"/>
    <property type="evidence" value="ECO:0007669"/>
    <property type="project" value="InterPro"/>
</dbReference>
<dbReference type="AlphaFoldDB" id="A0A443S9U3"/>
<dbReference type="InterPro" id="IPR043502">
    <property type="entry name" value="DNA/RNA_pol_sf"/>
</dbReference>
<comment type="caution">
    <text evidence="3">The sequence shown here is derived from an EMBL/GenBank/DDBJ whole genome shotgun (WGS) entry which is preliminary data.</text>
</comment>
<dbReference type="SUPFAM" id="SSF57756">
    <property type="entry name" value="Retrovirus zinc finger-like domains"/>
    <property type="match status" value="1"/>
</dbReference>
<dbReference type="InterPro" id="IPR021109">
    <property type="entry name" value="Peptidase_aspartic_dom_sf"/>
</dbReference>
<name>A0A443S9U3_9ACAR</name>
<keyword evidence="1" id="KW-0862">Zinc</keyword>